<dbReference type="Proteomes" id="UP000190274">
    <property type="component" value="Chromosome B"/>
</dbReference>
<dbReference type="PANTHER" id="PTHR43791">
    <property type="entry name" value="PERMEASE-RELATED"/>
    <property type="match status" value="1"/>
</dbReference>
<sequence length="497" mass="56573">MSDQMTKDDKEAIVDVAETGSIAVGVIHEKTLDEDCVDQVEFTVEEEKAVLRKIDRHVLPLMCFIFFAQYLDKQSLTYTAVFGLKEDLKMAGNDYSWCSTIFYIGQLGANFVFAYLMTIIPRAPLTGVCVVIWSLCCMCLAAPSTKEGFWVGRLFLGIFEAAVQPACILITTYWYRKREQPLRTAVYISMNALAQIIGCFIMYGIGRTNTGKVEDWRIMFLICGAISLVAGLLFYFFLPISPKVAWFLTEREREIALKRIYEENDRSAINKFEFEQLKECLNFDWLFYSSFAFGFLVTVTSGPIIFQSLLLASFGYDKYQSMKYGSPAGAIQLLFVWIGVLAVKLIPKERALISMFLVCVPLTGTIMVLALKQSSGWWVVAGSWLSSVITCIMTILLSLISSNVRGNTKKSLCSNAFFVGYCLAAIIYPQWWLGTYRGGLIVTIIMWIITMLLLVFYRFKAIYENKKKESMEFQTTQTIMKSDDLTDKARVQHRYVY</sequence>
<dbReference type="PROSITE" id="PS50850">
    <property type="entry name" value="MFS"/>
    <property type="match status" value="1"/>
</dbReference>
<evidence type="ECO:0000256" key="2">
    <source>
        <dbReference type="ARBA" id="ARBA00022448"/>
    </source>
</evidence>
<evidence type="ECO:0000313" key="9">
    <source>
        <dbReference type="EMBL" id="SCU79469.1"/>
    </source>
</evidence>
<protein>
    <submittedName>
        <fullName evidence="9">LADA_0B00870g1_1</fullName>
    </submittedName>
</protein>
<dbReference type="FunFam" id="1.20.1250.20:FF:000064">
    <property type="entry name" value="MFS allantoate transporter"/>
    <property type="match status" value="1"/>
</dbReference>
<evidence type="ECO:0000256" key="1">
    <source>
        <dbReference type="ARBA" id="ARBA00004141"/>
    </source>
</evidence>
<evidence type="ECO:0000259" key="8">
    <source>
        <dbReference type="PROSITE" id="PS50850"/>
    </source>
</evidence>
<feature type="transmembrane region" description="Helical" evidence="7">
    <location>
        <begin position="377"/>
        <end position="400"/>
    </location>
</feature>
<keyword evidence="10" id="KW-1185">Reference proteome</keyword>
<dbReference type="EMBL" id="LT598456">
    <property type="protein sequence ID" value="SCU79469.1"/>
    <property type="molecule type" value="Genomic_DNA"/>
</dbReference>
<proteinExistence type="inferred from homology"/>
<feature type="transmembrane region" description="Helical" evidence="7">
    <location>
        <begin position="186"/>
        <end position="206"/>
    </location>
</feature>
<dbReference type="GO" id="GO:0022857">
    <property type="term" value="F:transmembrane transporter activity"/>
    <property type="evidence" value="ECO:0007669"/>
    <property type="project" value="InterPro"/>
</dbReference>
<dbReference type="Pfam" id="PF07690">
    <property type="entry name" value="MFS_1"/>
    <property type="match status" value="1"/>
</dbReference>
<comment type="subcellular location">
    <subcellularLocation>
        <location evidence="1">Membrane</location>
        <topology evidence="1">Multi-pass membrane protein</topology>
    </subcellularLocation>
</comment>
<name>A0A1G4IRQ3_9SACH</name>
<gene>
    <name evidence="9" type="ORF">LADA_0B00870G</name>
</gene>
<evidence type="ECO:0000256" key="7">
    <source>
        <dbReference type="SAM" id="Phobius"/>
    </source>
</evidence>
<accession>A0A1G4IRQ3</accession>
<feature type="domain" description="Major facilitator superfamily (MFS) profile" evidence="8">
    <location>
        <begin position="58"/>
        <end position="497"/>
    </location>
</feature>
<comment type="similarity">
    <text evidence="6">Belongs to the major facilitator superfamily. Allantoate permease family.</text>
</comment>
<dbReference type="Gene3D" id="1.20.1250.20">
    <property type="entry name" value="MFS general substrate transporter like domains"/>
    <property type="match status" value="1"/>
</dbReference>
<evidence type="ECO:0000256" key="5">
    <source>
        <dbReference type="ARBA" id="ARBA00023136"/>
    </source>
</evidence>
<evidence type="ECO:0000256" key="4">
    <source>
        <dbReference type="ARBA" id="ARBA00022989"/>
    </source>
</evidence>
<feature type="transmembrane region" description="Helical" evidence="7">
    <location>
        <begin position="439"/>
        <end position="459"/>
    </location>
</feature>
<dbReference type="PANTHER" id="PTHR43791:SF103">
    <property type="entry name" value="MAJOR FACILITATOR SUPERFAMILY (MFS) PROFILE DOMAIN-CONTAINING PROTEIN-RELATED"/>
    <property type="match status" value="1"/>
</dbReference>
<feature type="transmembrane region" description="Helical" evidence="7">
    <location>
        <begin position="218"/>
        <end position="238"/>
    </location>
</feature>
<keyword evidence="4 7" id="KW-1133">Transmembrane helix</keyword>
<evidence type="ECO:0000256" key="3">
    <source>
        <dbReference type="ARBA" id="ARBA00022692"/>
    </source>
</evidence>
<keyword evidence="5 7" id="KW-0472">Membrane</keyword>
<dbReference type="OrthoDB" id="4454541at2759"/>
<feature type="transmembrane region" description="Helical" evidence="7">
    <location>
        <begin position="326"/>
        <end position="345"/>
    </location>
</feature>
<organism evidence="9 10">
    <name type="scientific">Lachancea dasiensis</name>
    <dbReference type="NCBI Taxonomy" id="1072105"/>
    <lineage>
        <taxon>Eukaryota</taxon>
        <taxon>Fungi</taxon>
        <taxon>Dikarya</taxon>
        <taxon>Ascomycota</taxon>
        <taxon>Saccharomycotina</taxon>
        <taxon>Saccharomycetes</taxon>
        <taxon>Saccharomycetales</taxon>
        <taxon>Saccharomycetaceae</taxon>
        <taxon>Lachancea</taxon>
    </lineage>
</organism>
<dbReference type="GO" id="GO:0016020">
    <property type="term" value="C:membrane"/>
    <property type="evidence" value="ECO:0007669"/>
    <property type="project" value="UniProtKB-SubCell"/>
</dbReference>
<evidence type="ECO:0000256" key="6">
    <source>
        <dbReference type="ARBA" id="ARBA00037968"/>
    </source>
</evidence>
<feature type="transmembrane region" description="Helical" evidence="7">
    <location>
        <begin position="352"/>
        <end position="371"/>
    </location>
</feature>
<dbReference type="InterPro" id="IPR036259">
    <property type="entry name" value="MFS_trans_sf"/>
</dbReference>
<feature type="transmembrane region" description="Helical" evidence="7">
    <location>
        <begin position="285"/>
        <end position="306"/>
    </location>
</feature>
<dbReference type="AlphaFoldDB" id="A0A1G4IRQ3"/>
<dbReference type="SUPFAM" id="SSF103473">
    <property type="entry name" value="MFS general substrate transporter"/>
    <property type="match status" value="1"/>
</dbReference>
<evidence type="ECO:0000313" key="10">
    <source>
        <dbReference type="Proteomes" id="UP000190274"/>
    </source>
</evidence>
<dbReference type="InterPro" id="IPR011701">
    <property type="entry name" value="MFS"/>
</dbReference>
<keyword evidence="2" id="KW-0813">Transport</keyword>
<feature type="transmembrane region" description="Helical" evidence="7">
    <location>
        <begin position="412"/>
        <end position="433"/>
    </location>
</feature>
<reference evidence="10" key="1">
    <citation type="submission" date="2016-03" db="EMBL/GenBank/DDBJ databases">
        <authorList>
            <person name="Devillers H."/>
        </authorList>
    </citation>
    <scope>NUCLEOTIDE SEQUENCE [LARGE SCALE GENOMIC DNA]</scope>
</reference>
<dbReference type="InterPro" id="IPR020846">
    <property type="entry name" value="MFS_dom"/>
</dbReference>
<feature type="transmembrane region" description="Helical" evidence="7">
    <location>
        <begin position="150"/>
        <end position="174"/>
    </location>
</feature>
<keyword evidence="3 7" id="KW-0812">Transmembrane</keyword>